<keyword evidence="6" id="KW-0227">DNA damage</keyword>
<dbReference type="InterPro" id="IPR036134">
    <property type="entry name" value="Crypto/Photolyase_FAD-like_sf"/>
</dbReference>
<dbReference type="PANTHER" id="PTHR10211:SF0">
    <property type="entry name" value="DEOXYRIBODIPYRIMIDINE PHOTO-LYASE"/>
    <property type="match status" value="1"/>
</dbReference>
<evidence type="ECO:0000256" key="10">
    <source>
        <dbReference type="ARBA" id="ARBA00023239"/>
    </source>
</evidence>
<dbReference type="InterPro" id="IPR032673">
    <property type="entry name" value="DNA_photolyase_2_CS"/>
</dbReference>
<dbReference type="EC" id="4.1.99.3" evidence="3"/>
<dbReference type="FunFam" id="1.10.579.10:FF:000002">
    <property type="entry name" value="Deoxyribodipyrimidine photolyase"/>
    <property type="match status" value="1"/>
</dbReference>
<dbReference type="SUPFAM" id="SSF52425">
    <property type="entry name" value="Cryptochrome/photolyase, N-terminal domain"/>
    <property type="match status" value="1"/>
</dbReference>
<dbReference type="GO" id="GO:0000719">
    <property type="term" value="P:photoreactive repair"/>
    <property type="evidence" value="ECO:0007669"/>
    <property type="project" value="TreeGrafter"/>
</dbReference>
<comment type="catalytic activity">
    <reaction evidence="12">
        <text>cyclobutadipyrimidine (in DNA) = 2 pyrimidine residues (in DNA).</text>
        <dbReference type="EC" id="4.1.99.3"/>
    </reaction>
</comment>
<dbReference type="PANTHER" id="PTHR10211">
    <property type="entry name" value="DEOXYRIBODIPYRIMIDINE PHOTOLYASE"/>
    <property type="match status" value="1"/>
</dbReference>
<dbReference type="PROSITE" id="PS01083">
    <property type="entry name" value="DNA_PHOTOLYASES_2_1"/>
    <property type="match status" value="1"/>
</dbReference>
<organism evidence="14 15">
    <name type="scientific">Clostridium estertheticum subsp. estertheticum</name>
    <dbReference type="NCBI Taxonomy" id="1552"/>
    <lineage>
        <taxon>Bacteria</taxon>
        <taxon>Bacillati</taxon>
        <taxon>Bacillota</taxon>
        <taxon>Clostridia</taxon>
        <taxon>Eubacteriales</taxon>
        <taxon>Clostridiaceae</taxon>
        <taxon>Clostridium</taxon>
    </lineage>
</organism>
<dbReference type="Gene3D" id="1.25.40.80">
    <property type="match status" value="1"/>
</dbReference>
<evidence type="ECO:0000256" key="5">
    <source>
        <dbReference type="ARBA" id="ARBA00022630"/>
    </source>
</evidence>
<protein>
    <recommendedName>
        <fullName evidence="4">Deoxyribodipyrimidine photo-lyase</fullName>
        <ecNumber evidence="3">4.1.99.3</ecNumber>
    </recommendedName>
    <alternativeName>
        <fullName evidence="11">DNA photolyase</fullName>
    </alternativeName>
</protein>
<evidence type="ECO:0000256" key="12">
    <source>
        <dbReference type="ARBA" id="ARBA00033999"/>
    </source>
</evidence>
<evidence type="ECO:0000256" key="3">
    <source>
        <dbReference type="ARBA" id="ARBA00013149"/>
    </source>
</evidence>
<evidence type="ECO:0000256" key="8">
    <source>
        <dbReference type="ARBA" id="ARBA00023125"/>
    </source>
</evidence>
<evidence type="ECO:0000313" key="15">
    <source>
        <dbReference type="Proteomes" id="UP000182569"/>
    </source>
</evidence>
<evidence type="ECO:0000256" key="11">
    <source>
        <dbReference type="ARBA" id="ARBA00031671"/>
    </source>
</evidence>
<keyword evidence="7" id="KW-0274">FAD</keyword>
<dbReference type="InterPro" id="IPR052219">
    <property type="entry name" value="Photolyase_Class-2"/>
</dbReference>
<dbReference type="GO" id="GO:0003677">
    <property type="term" value="F:DNA binding"/>
    <property type="evidence" value="ECO:0007669"/>
    <property type="project" value="UniProtKB-KW"/>
</dbReference>
<dbReference type="Proteomes" id="UP000182569">
    <property type="component" value="Chromosome"/>
</dbReference>
<dbReference type="PROSITE" id="PS51645">
    <property type="entry name" value="PHR_CRY_ALPHA_BETA"/>
    <property type="match status" value="1"/>
</dbReference>
<dbReference type="OrthoDB" id="9772484at2"/>
<dbReference type="AlphaFoldDB" id="A0A1J0GCZ8"/>
<comment type="similarity">
    <text evidence="2">Belongs to the DNA photolyase class-2 family.</text>
</comment>
<dbReference type="EMBL" id="CP015756">
    <property type="protein sequence ID" value="APC39205.1"/>
    <property type="molecule type" value="Genomic_DNA"/>
</dbReference>
<reference evidence="15" key="1">
    <citation type="journal article" date="2016" name="Front. Microbiol.">
        <title>Complete Genome Sequence of Clostridium estertheticum DSM 8809, a Microbe Identified in Spoiled Vacuum Packed Beef.</title>
        <authorList>
            <person name="Yu Z."/>
            <person name="Gunn L."/>
            <person name="Brennan E."/>
            <person name="Reid R."/>
            <person name="Wall P.G."/>
            <person name="Gaora O.P."/>
            <person name="Hurley D."/>
            <person name="Bolton D."/>
            <person name="Fanning S."/>
        </authorList>
    </citation>
    <scope>NUCLEOTIDE SEQUENCE [LARGE SCALE GENOMIC DNA]</scope>
    <source>
        <strain evidence="15">DSM 8809</strain>
    </source>
</reference>
<evidence type="ECO:0000256" key="2">
    <source>
        <dbReference type="ARBA" id="ARBA00006409"/>
    </source>
</evidence>
<sequence length="469" mass="55093">MISKDRIKVLNNKKIIDNPYVVYWMQCSQRTEYNHALEYAIIQANELKKPLVVYFGLTDNFPEANERHYYFMLEGLKEVKTELARRNIKMIIRKISPENGALEISSFTALMVVDRGYLRIERKWRTLLAQNAKCSVVQVETNVIVPVEVASIKEEYSAYTLRNKISKRLEKFALPLNERECDEDSTDLELPLDEYNIEDIDKAISQLKIDKTVKRVLYYKGGTSNAKLLLEEFISSKLSHYSELKNEPSKAYSSNLSPYLHFGQISPLYIYIKLMDVSIEDKKSFLEELIIRRELSMNFVFYNDKYDCYESLPSWALNTLEKHLVDAREFIYSLQELEEAQTHDGYWNAAQKEMLITGKMHGYMRMYWGKKVLEWSKTPQEAYNTAIYLNNKYLLDGRDANGFAGIAWCFGKHDRPWGERAIFGLVRFMNDKGLKRKFDMERYLHKIESMAYHSVIISDNEKTEQTSLF</sequence>
<dbReference type="Pfam" id="PF00875">
    <property type="entry name" value="DNA_photolyase"/>
    <property type="match status" value="1"/>
</dbReference>
<name>A0A1J0GCZ8_9CLOT</name>
<evidence type="ECO:0000256" key="6">
    <source>
        <dbReference type="ARBA" id="ARBA00022763"/>
    </source>
</evidence>
<dbReference type="InterPro" id="IPR006050">
    <property type="entry name" value="DNA_photolyase_N"/>
</dbReference>
<accession>A0A1J0GCZ8</accession>
<dbReference type="InterPro" id="IPR036155">
    <property type="entry name" value="Crypto/Photolyase_N_sf"/>
</dbReference>
<keyword evidence="8" id="KW-0238">DNA-binding</keyword>
<gene>
    <name evidence="14" type="ORF">A7L45_03575</name>
</gene>
<evidence type="ECO:0000256" key="7">
    <source>
        <dbReference type="ARBA" id="ARBA00022827"/>
    </source>
</evidence>
<evidence type="ECO:0000259" key="13">
    <source>
        <dbReference type="PROSITE" id="PS51645"/>
    </source>
</evidence>
<dbReference type="Gene3D" id="1.10.579.10">
    <property type="entry name" value="DNA Cyclobutane Dipyrimidine Photolyase, subunit A, domain 3"/>
    <property type="match status" value="1"/>
</dbReference>
<dbReference type="GO" id="GO:0003904">
    <property type="term" value="F:deoxyribodipyrimidine photo-lyase activity"/>
    <property type="evidence" value="ECO:0007669"/>
    <property type="project" value="UniProtKB-EC"/>
</dbReference>
<keyword evidence="10 14" id="KW-0456">Lyase</keyword>
<comment type="cofactor">
    <cofactor evidence="1">
        <name>FAD</name>
        <dbReference type="ChEBI" id="CHEBI:57692"/>
    </cofactor>
</comment>
<dbReference type="STRING" id="1552.A7L45_03575"/>
<dbReference type="Gene3D" id="3.40.50.620">
    <property type="entry name" value="HUPs"/>
    <property type="match status" value="1"/>
</dbReference>
<proteinExistence type="inferred from homology"/>
<dbReference type="InterPro" id="IPR014729">
    <property type="entry name" value="Rossmann-like_a/b/a_fold"/>
</dbReference>
<evidence type="ECO:0000256" key="4">
    <source>
        <dbReference type="ARBA" id="ARBA00014046"/>
    </source>
</evidence>
<evidence type="ECO:0000256" key="1">
    <source>
        <dbReference type="ARBA" id="ARBA00001974"/>
    </source>
</evidence>
<feature type="domain" description="Photolyase/cryptochrome alpha/beta" evidence="13">
    <location>
        <begin position="19"/>
        <end position="147"/>
    </location>
</feature>
<keyword evidence="5" id="KW-0285">Flavoprotein</keyword>
<evidence type="ECO:0000313" key="14">
    <source>
        <dbReference type="EMBL" id="APC39205.1"/>
    </source>
</evidence>
<keyword evidence="15" id="KW-1185">Reference proteome</keyword>
<keyword evidence="9" id="KW-0234">DNA repair</keyword>
<dbReference type="RefSeq" id="WP_071611501.1">
    <property type="nucleotide sequence ID" value="NZ_CP015756.1"/>
</dbReference>
<evidence type="ECO:0000256" key="9">
    <source>
        <dbReference type="ARBA" id="ARBA00023204"/>
    </source>
</evidence>
<dbReference type="SUPFAM" id="SSF48173">
    <property type="entry name" value="Cryptochrome/photolyase FAD-binding domain"/>
    <property type="match status" value="1"/>
</dbReference>
<dbReference type="KEGG" id="ceu:A7L45_03575"/>